<dbReference type="GO" id="GO:0003700">
    <property type="term" value="F:DNA-binding transcription factor activity"/>
    <property type="evidence" value="ECO:0007669"/>
    <property type="project" value="TreeGrafter"/>
</dbReference>
<evidence type="ECO:0000313" key="2">
    <source>
        <dbReference type="EMBL" id="AZB72707.1"/>
    </source>
</evidence>
<dbReference type="Proteomes" id="UP000267249">
    <property type="component" value="Chromosome"/>
</dbReference>
<dbReference type="EMBL" id="CP030139">
    <property type="protein sequence ID" value="AZB72707.1"/>
    <property type="molecule type" value="Genomic_DNA"/>
</dbReference>
<keyword evidence="1" id="KW-0238">DNA-binding</keyword>
<organism evidence="2 3">
    <name type="scientific">Synechococcus elongatus PCC 11801</name>
    <dbReference type="NCBI Taxonomy" id="2219813"/>
    <lineage>
        <taxon>Bacteria</taxon>
        <taxon>Bacillati</taxon>
        <taxon>Cyanobacteriota</taxon>
        <taxon>Cyanophyceae</taxon>
        <taxon>Synechococcales</taxon>
        <taxon>Synechococcaceae</taxon>
        <taxon>Synechococcus</taxon>
    </lineage>
</organism>
<protein>
    <submittedName>
        <fullName evidence="2">Rrf2 family transcriptional regulator</fullName>
    </submittedName>
</protein>
<dbReference type="NCBIfam" id="TIGR00738">
    <property type="entry name" value="rrf2_super"/>
    <property type="match status" value="1"/>
</dbReference>
<dbReference type="Gene3D" id="1.10.10.10">
    <property type="entry name" value="Winged helix-like DNA-binding domain superfamily/Winged helix DNA-binding domain"/>
    <property type="match status" value="1"/>
</dbReference>
<dbReference type="AlphaFoldDB" id="A0AAN1QNQ5"/>
<dbReference type="PANTHER" id="PTHR33221">
    <property type="entry name" value="WINGED HELIX-TURN-HELIX TRANSCRIPTIONAL REGULATOR, RRF2 FAMILY"/>
    <property type="match status" value="1"/>
</dbReference>
<dbReference type="GO" id="GO:0003677">
    <property type="term" value="F:DNA binding"/>
    <property type="evidence" value="ECO:0007669"/>
    <property type="project" value="UniProtKB-KW"/>
</dbReference>
<dbReference type="GO" id="GO:0005829">
    <property type="term" value="C:cytosol"/>
    <property type="evidence" value="ECO:0007669"/>
    <property type="project" value="TreeGrafter"/>
</dbReference>
<evidence type="ECO:0000313" key="3">
    <source>
        <dbReference type="Proteomes" id="UP000267249"/>
    </source>
</evidence>
<proteinExistence type="predicted"/>
<dbReference type="PANTHER" id="PTHR33221:SF5">
    <property type="entry name" value="HTH-TYPE TRANSCRIPTIONAL REGULATOR ISCR"/>
    <property type="match status" value="1"/>
</dbReference>
<dbReference type="InterPro" id="IPR036390">
    <property type="entry name" value="WH_DNA-bd_sf"/>
</dbReference>
<dbReference type="Pfam" id="PF02082">
    <property type="entry name" value="Rrf2"/>
    <property type="match status" value="1"/>
</dbReference>
<gene>
    <name evidence="2" type="ORF">DOP62_08290</name>
</gene>
<reference evidence="2 3" key="1">
    <citation type="journal article" date="2018" name="Sci. Rep.">
        <title>Genome Features and Biochemical Characteristics of a Robust, Fast Growing and Naturally Transformable Cyanobacterium Synechococcus elongatus PCC 11801 Isolated from India.</title>
        <authorList>
            <person name="Jaiswal D."/>
            <person name="Sengupta A."/>
            <person name="Sohoni S."/>
            <person name="Sengupta S."/>
            <person name="Phadnavis A.G."/>
            <person name="Pakrasi H.B."/>
            <person name="Wangikar P.P."/>
        </authorList>
    </citation>
    <scope>NUCLEOTIDE SEQUENCE [LARGE SCALE GENOMIC DNA]</scope>
    <source>
        <strain evidence="2 3">PCC 11801</strain>
    </source>
</reference>
<dbReference type="SUPFAM" id="SSF46785">
    <property type="entry name" value="Winged helix' DNA-binding domain"/>
    <property type="match status" value="1"/>
</dbReference>
<accession>A0AAN1QNQ5</accession>
<dbReference type="RefSeq" id="WP_208672891.1">
    <property type="nucleotide sequence ID" value="NZ_CP030139.2"/>
</dbReference>
<sequence>MAISSTFRYALIALVEVAKIRESGGVLQIEEIATQQQLPTKYLGQILTLLRKQGFLISQRGRNGGYRLARDHWQIRLIDIYHSLEEAPQAIAQASDQATSSAKVVDQLLVEVESAWRQQLEQYTLQDLREQAEGLSDRGRMFYI</sequence>
<name>A0AAN1QNQ5_SYNEL</name>
<evidence type="ECO:0000256" key="1">
    <source>
        <dbReference type="ARBA" id="ARBA00023125"/>
    </source>
</evidence>
<dbReference type="PROSITE" id="PS51197">
    <property type="entry name" value="HTH_RRF2_2"/>
    <property type="match status" value="1"/>
</dbReference>
<dbReference type="InterPro" id="IPR000944">
    <property type="entry name" value="Tscrpt_reg_Rrf2"/>
</dbReference>
<dbReference type="InterPro" id="IPR036388">
    <property type="entry name" value="WH-like_DNA-bd_sf"/>
</dbReference>